<proteinExistence type="predicted"/>
<evidence type="ECO:0000313" key="2">
    <source>
        <dbReference type="Proteomes" id="UP000830167"/>
    </source>
</evidence>
<dbReference type="RefSeq" id="WP_347437441.1">
    <property type="nucleotide sequence ID" value="NZ_CP089291.1"/>
</dbReference>
<reference evidence="1" key="1">
    <citation type="submission" date="2021-12" db="EMBL/GenBank/DDBJ databases">
        <title>Alicyclobacillaceae gen. nov., sp. nov., isolated from chalcocite enrichment system.</title>
        <authorList>
            <person name="Jiang Z."/>
        </authorList>
    </citation>
    <scope>NUCLEOTIDE SEQUENCE</scope>
    <source>
        <strain evidence="1">MYW30-H2</strain>
    </source>
</reference>
<organism evidence="1 2">
    <name type="scientific">Fodinisporobacter ferrooxydans</name>
    <dbReference type="NCBI Taxonomy" id="2901836"/>
    <lineage>
        <taxon>Bacteria</taxon>
        <taxon>Bacillati</taxon>
        <taxon>Bacillota</taxon>
        <taxon>Bacilli</taxon>
        <taxon>Bacillales</taxon>
        <taxon>Alicyclobacillaceae</taxon>
        <taxon>Fodinisporobacter</taxon>
    </lineage>
</organism>
<name>A0ABY4CNC3_9BACL</name>
<evidence type="ECO:0000313" key="1">
    <source>
        <dbReference type="EMBL" id="UOF90741.1"/>
    </source>
</evidence>
<dbReference type="Proteomes" id="UP000830167">
    <property type="component" value="Chromosome"/>
</dbReference>
<accession>A0ABY4CNC3</accession>
<dbReference type="EMBL" id="CP089291">
    <property type="protein sequence ID" value="UOF90741.1"/>
    <property type="molecule type" value="Genomic_DNA"/>
</dbReference>
<protein>
    <submittedName>
        <fullName evidence="1">WYL domain-containing protein</fullName>
    </submittedName>
</protein>
<keyword evidence="2" id="KW-1185">Reference proteome</keyword>
<gene>
    <name evidence="1" type="ORF">LSG31_00215</name>
</gene>
<sequence>MLKDLQRCLGQTVEMIYMDRHGAMSQRKVKLQSIRDDYIKAYCYTKRASRTFVIDNILAVVPVVNRRAV</sequence>